<evidence type="ECO:0000256" key="3">
    <source>
        <dbReference type="ARBA" id="ARBA00023295"/>
    </source>
</evidence>
<dbReference type="InterPro" id="IPR006626">
    <property type="entry name" value="PbH1"/>
</dbReference>
<dbReference type="Pfam" id="PF00295">
    <property type="entry name" value="Glyco_hydro_28"/>
    <property type="match status" value="1"/>
</dbReference>
<evidence type="ECO:0000313" key="6">
    <source>
        <dbReference type="EMBL" id="MCO6026417.1"/>
    </source>
</evidence>
<dbReference type="PANTHER" id="PTHR31339:SF9">
    <property type="entry name" value="PLASMIN AND FIBRONECTIN-BINDING PROTEIN A"/>
    <property type="match status" value="1"/>
</dbReference>
<comment type="caution">
    <text evidence="6">The sequence shown here is derived from an EMBL/GenBank/DDBJ whole genome shotgun (WGS) entry which is preliminary data.</text>
</comment>
<evidence type="ECO:0000256" key="1">
    <source>
        <dbReference type="ARBA" id="ARBA00008834"/>
    </source>
</evidence>
<dbReference type="SUPFAM" id="SSF51126">
    <property type="entry name" value="Pectin lyase-like"/>
    <property type="match status" value="1"/>
</dbReference>
<sequence length="469" mass="51549">MKTKHIFFLLMFLPLTCLAQQNYGKYYENLPVNMPIVIAPPIPELQVSLSDFGGNGNGIAPNTKAFQSALLYLSQHGGGHLQVPAGIYLTGPISLRSNIDLHLDKNAIIVFSPDKLEFLPTDKDKTRKRAVSEISGKGLDNISITGEGAIDGNGEWWRYAKRGKMSDEEWKQLMAMGGTVADNGRKWYPFNLKDFDNVADSPEKQEQLRNHLIQLQNCHHILIQGITVMNSPRFHINPQNCDQLIIDGITVACPWNAQNGDALDIGNCKDVLIVNNTINAGDDGICMKGGAGAEGVANGACENINIQDNVVFHAHGGFVIGSDVSGGMKNIIVRNNRFMGTDTGLRFKSAVGRGGPTENIFIDHIYMTDIKDQAIVFQCDYENHPGDSEINKNTEKYVPDFKDIHISDVFCRGAGIGIAANGAPGMVKAISISNTTIFYTQKSTDINKNCDIDLKNVRFFTFTPRPKTK</sequence>
<name>A0ABT1C123_9BACT</name>
<dbReference type="InterPro" id="IPR000743">
    <property type="entry name" value="Glyco_hydro_28"/>
</dbReference>
<protein>
    <submittedName>
        <fullName evidence="6">Glycoside hydrolase family 28 protein</fullName>
    </submittedName>
</protein>
<dbReference type="RefSeq" id="WP_252761773.1">
    <property type="nucleotide sequence ID" value="NZ_JAMXLY010000056.1"/>
</dbReference>
<dbReference type="InterPro" id="IPR012334">
    <property type="entry name" value="Pectin_lyas_fold"/>
</dbReference>
<dbReference type="PANTHER" id="PTHR31339">
    <property type="entry name" value="PECTIN LYASE-RELATED"/>
    <property type="match status" value="1"/>
</dbReference>
<evidence type="ECO:0000256" key="4">
    <source>
        <dbReference type="RuleBase" id="RU361169"/>
    </source>
</evidence>
<dbReference type="SMART" id="SM00710">
    <property type="entry name" value="PbH1"/>
    <property type="match status" value="5"/>
</dbReference>
<evidence type="ECO:0000256" key="2">
    <source>
        <dbReference type="ARBA" id="ARBA00022801"/>
    </source>
</evidence>
<reference evidence="6 7" key="1">
    <citation type="submission" date="2022-06" db="EMBL/GenBank/DDBJ databases">
        <title>A taxonomic note on the genus Prevotella: Description of four novel genera and emended description of the genera Hallella and Xylanibacter.</title>
        <authorList>
            <person name="Hitch T.C.A."/>
        </authorList>
    </citation>
    <scope>NUCLEOTIDE SEQUENCE [LARGE SCALE GENOMIC DNA]</scope>
    <source>
        <strain evidence="6 7">DSM 100619</strain>
    </source>
</reference>
<comment type="similarity">
    <text evidence="1 4">Belongs to the glycosyl hydrolase 28 family.</text>
</comment>
<evidence type="ECO:0000256" key="5">
    <source>
        <dbReference type="SAM" id="SignalP"/>
    </source>
</evidence>
<dbReference type="Proteomes" id="UP001204015">
    <property type="component" value="Unassembled WGS sequence"/>
</dbReference>
<dbReference type="InterPro" id="IPR051801">
    <property type="entry name" value="GH28_Enzymes"/>
</dbReference>
<gene>
    <name evidence="6" type="ORF">NG821_11310</name>
</gene>
<feature type="chain" id="PRO_5045213001" evidence="5">
    <location>
        <begin position="20"/>
        <end position="469"/>
    </location>
</feature>
<dbReference type="GO" id="GO:0016787">
    <property type="term" value="F:hydrolase activity"/>
    <property type="evidence" value="ECO:0007669"/>
    <property type="project" value="UniProtKB-KW"/>
</dbReference>
<dbReference type="Gene3D" id="2.160.20.10">
    <property type="entry name" value="Single-stranded right-handed beta-helix, Pectin lyase-like"/>
    <property type="match status" value="1"/>
</dbReference>
<feature type="signal peptide" evidence="5">
    <location>
        <begin position="1"/>
        <end position="19"/>
    </location>
</feature>
<dbReference type="EMBL" id="JAMXLY010000056">
    <property type="protein sequence ID" value="MCO6026417.1"/>
    <property type="molecule type" value="Genomic_DNA"/>
</dbReference>
<keyword evidence="2 4" id="KW-0378">Hydrolase</keyword>
<dbReference type="InterPro" id="IPR011050">
    <property type="entry name" value="Pectin_lyase_fold/virulence"/>
</dbReference>
<evidence type="ECO:0000313" key="7">
    <source>
        <dbReference type="Proteomes" id="UP001204015"/>
    </source>
</evidence>
<keyword evidence="7" id="KW-1185">Reference proteome</keyword>
<accession>A0ABT1C123</accession>
<keyword evidence="3 4" id="KW-0326">Glycosidase</keyword>
<proteinExistence type="inferred from homology"/>
<organism evidence="6 7">
    <name type="scientific">Segatella cerevisiae</name>
    <dbReference type="NCBI Taxonomy" id="2053716"/>
    <lineage>
        <taxon>Bacteria</taxon>
        <taxon>Pseudomonadati</taxon>
        <taxon>Bacteroidota</taxon>
        <taxon>Bacteroidia</taxon>
        <taxon>Bacteroidales</taxon>
        <taxon>Prevotellaceae</taxon>
        <taxon>Segatella</taxon>
    </lineage>
</organism>
<keyword evidence="5" id="KW-0732">Signal</keyword>